<reference evidence="6" key="2">
    <citation type="submission" date="2019-01" db="UniProtKB">
        <authorList>
            <consortium name="EnsemblPlants"/>
        </authorList>
    </citation>
    <scope>IDENTIFICATION</scope>
    <source>
        <strain evidence="6">cv. Heinz 1706</strain>
    </source>
</reference>
<keyword evidence="7" id="KW-1185">Reference proteome</keyword>
<dbReference type="Proteomes" id="UP000004994">
    <property type="component" value="Chromosome 6"/>
</dbReference>
<keyword evidence="4" id="KW-0732">Signal</keyword>
<dbReference type="Gene3D" id="1.10.110.10">
    <property type="entry name" value="Plant lipid-transfer and hydrophobic proteins"/>
    <property type="match status" value="1"/>
</dbReference>
<evidence type="ECO:0000256" key="1">
    <source>
        <dbReference type="ARBA" id="ARBA00009748"/>
    </source>
</evidence>
<reference evidence="6" key="1">
    <citation type="journal article" date="2012" name="Nature">
        <title>The tomato genome sequence provides insights into fleshy fruit evolution.</title>
        <authorList>
            <consortium name="Tomato Genome Consortium"/>
        </authorList>
    </citation>
    <scope>NUCLEOTIDE SEQUENCE [LARGE SCALE GENOMIC DNA]</scope>
    <source>
        <strain evidence="6">cv. Heinz 1706</strain>
    </source>
</reference>
<protein>
    <recommendedName>
        <fullName evidence="5">Bifunctional inhibitor/plant lipid transfer protein/seed storage helical domain-containing protein</fullName>
    </recommendedName>
</protein>
<dbReference type="InParanoid" id="A0A3Q7GX04"/>
<evidence type="ECO:0000256" key="3">
    <source>
        <dbReference type="ARBA" id="ARBA00023121"/>
    </source>
</evidence>
<keyword evidence="2" id="KW-0813">Transport</keyword>
<dbReference type="PANTHER" id="PTHR33076">
    <property type="entry name" value="NON-SPECIFIC LIPID-TRANSFER PROTEIN 2-RELATED"/>
    <property type="match status" value="1"/>
</dbReference>
<dbReference type="PaxDb" id="4081-Solyc06g059830.1.1"/>
<proteinExistence type="inferred from homology"/>
<sequence length="134" mass="14490">MSSTITIPTYSLLVLILISIYFALANADALCDDVNSNLLIPCQGFLMSGNDSPNTACCSGAQIIDKQFHESGCSDREAICLCLKNAAQTLPIDLQKAAKFPALCNLDYISIDPNVDCSNHMLDPIAICHNMFKT</sequence>
<evidence type="ECO:0000259" key="5">
    <source>
        <dbReference type="Pfam" id="PF00234"/>
    </source>
</evidence>
<accession>A0A3Q7GX04</accession>
<dbReference type="InterPro" id="IPR036312">
    <property type="entry name" value="Bifun_inhib/LTP/seed_sf"/>
</dbReference>
<evidence type="ECO:0000313" key="6">
    <source>
        <dbReference type="EnsemblPlants" id="Solyc06g059830.2.1"/>
    </source>
</evidence>
<dbReference type="GO" id="GO:0006869">
    <property type="term" value="P:lipid transport"/>
    <property type="evidence" value="ECO:0007669"/>
    <property type="project" value="InterPro"/>
</dbReference>
<dbReference type="SUPFAM" id="SSF47699">
    <property type="entry name" value="Bifunctional inhibitor/lipid-transfer protein/seed storage 2S albumin"/>
    <property type="match status" value="1"/>
</dbReference>
<evidence type="ECO:0000313" key="7">
    <source>
        <dbReference type="Proteomes" id="UP000004994"/>
    </source>
</evidence>
<dbReference type="InterPro" id="IPR016140">
    <property type="entry name" value="Bifunc_inhib/LTP/seed_store"/>
</dbReference>
<feature type="chain" id="PRO_5018595803" description="Bifunctional inhibitor/plant lipid transfer protein/seed storage helical domain-containing protein" evidence="4">
    <location>
        <begin position="28"/>
        <end position="134"/>
    </location>
</feature>
<dbReference type="AlphaFoldDB" id="A0A3Q7GX04"/>
<dbReference type="OMA" id="MILVIKS"/>
<dbReference type="InterPro" id="IPR000528">
    <property type="entry name" value="Plant_nsLTP"/>
</dbReference>
<evidence type="ECO:0000256" key="2">
    <source>
        <dbReference type="ARBA" id="ARBA00022448"/>
    </source>
</evidence>
<name>A0A3Q7GX04_SOLLC</name>
<dbReference type="STRING" id="4081.A0A3Q7GX04"/>
<dbReference type="Pfam" id="PF00234">
    <property type="entry name" value="Tryp_alpha_amyl"/>
    <property type="match status" value="1"/>
</dbReference>
<dbReference type="GO" id="GO:0008289">
    <property type="term" value="F:lipid binding"/>
    <property type="evidence" value="ECO:0007669"/>
    <property type="project" value="UniProtKB-KW"/>
</dbReference>
<organism evidence="6">
    <name type="scientific">Solanum lycopersicum</name>
    <name type="common">Tomato</name>
    <name type="synonym">Lycopersicon esculentum</name>
    <dbReference type="NCBI Taxonomy" id="4081"/>
    <lineage>
        <taxon>Eukaryota</taxon>
        <taxon>Viridiplantae</taxon>
        <taxon>Streptophyta</taxon>
        <taxon>Embryophyta</taxon>
        <taxon>Tracheophyta</taxon>
        <taxon>Spermatophyta</taxon>
        <taxon>Magnoliopsida</taxon>
        <taxon>eudicotyledons</taxon>
        <taxon>Gunneridae</taxon>
        <taxon>Pentapetalae</taxon>
        <taxon>asterids</taxon>
        <taxon>lamiids</taxon>
        <taxon>Solanales</taxon>
        <taxon>Solanaceae</taxon>
        <taxon>Solanoideae</taxon>
        <taxon>Solaneae</taxon>
        <taxon>Solanum</taxon>
        <taxon>Solanum subgen. Lycopersicon</taxon>
    </lineage>
</organism>
<evidence type="ECO:0000256" key="4">
    <source>
        <dbReference type="SAM" id="SignalP"/>
    </source>
</evidence>
<comment type="similarity">
    <text evidence="1">Belongs to the plant LTP family.</text>
</comment>
<feature type="signal peptide" evidence="4">
    <location>
        <begin position="1"/>
        <end position="27"/>
    </location>
</feature>
<feature type="domain" description="Bifunctional inhibitor/plant lipid transfer protein/seed storage helical" evidence="5">
    <location>
        <begin position="31"/>
        <end position="117"/>
    </location>
</feature>
<dbReference type="Gramene" id="Solyc06g059830.2.1">
    <property type="protein sequence ID" value="Solyc06g059830.2.1"/>
    <property type="gene ID" value="Solyc06g059830.2"/>
</dbReference>
<dbReference type="EnsemblPlants" id="Solyc06g059830.2.1">
    <property type="protein sequence ID" value="Solyc06g059830.2.1"/>
    <property type="gene ID" value="Solyc06g059830.2"/>
</dbReference>
<keyword evidence="3" id="KW-0446">Lipid-binding</keyword>